<dbReference type="EMBL" id="AJVK01017622">
    <property type="status" value="NOT_ANNOTATED_CDS"/>
    <property type="molecule type" value="Genomic_DNA"/>
</dbReference>
<comment type="similarity">
    <text evidence="8">Belongs to the insect chemoreceptor superfamily. Gustatory receptor (GR) family.</text>
</comment>
<dbReference type="VEuPathDB" id="VectorBase:PPAI013089"/>
<keyword evidence="4 8" id="KW-1133">Transmembrane helix</keyword>
<feature type="transmembrane region" description="Helical" evidence="8">
    <location>
        <begin position="363"/>
        <end position="387"/>
    </location>
</feature>
<dbReference type="GO" id="GO:0043025">
    <property type="term" value="C:neuronal cell body"/>
    <property type="evidence" value="ECO:0007669"/>
    <property type="project" value="TreeGrafter"/>
</dbReference>
<evidence type="ECO:0000256" key="1">
    <source>
        <dbReference type="ARBA" id="ARBA00004651"/>
    </source>
</evidence>
<dbReference type="AlphaFoldDB" id="A0A240SZ02"/>
<dbReference type="GO" id="GO:0005886">
    <property type="term" value="C:plasma membrane"/>
    <property type="evidence" value="ECO:0007669"/>
    <property type="project" value="UniProtKB-SubCell"/>
</dbReference>
<proteinExistence type="inferred from homology"/>
<dbReference type="EnsemblMetazoa" id="PPAI013089-RA">
    <property type="protein sequence ID" value="PPAI013089-PA"/>
    <property type="gene ID" value="PPAI013089"/>
</dbReference>
<dbReference type="Pfam" id="PF08395">
    <property type="entry name" value="7tm_7"/>
    <property type="match status" value="1"/>
</dbReference>
<dbReference type="GO" id="GO:0007635">
    <property type="term" value="P:chemosensory behavior"/>
    <property type="evidence" value="ECO:0007669"/>
    <property type="project" value="TreeGrafter"/>
</dbReference>
<dbReference type="GO" id="GO:0030425">
    <property type="term" value="C:dendrite"/>
    <property type="evidence" value="ECO:0007669"/>
    <property type="project" value="TreeGrafter"/>
</dbReference>
<comment type="function">
    <text evidence="8">Gustatory receptor which mediates acceptance or avoidance behavior, depending on its substrates.</text>
</comment>
<dbReference type="GO" id="GO:0030424">
    <property type="term" value="C:axon"/>
    <property type="evidence" value="ECO:0007669"/>
    <property type="project" value="TreeGrafter"/>
</dbReference>
<keyword evidence="2 8" id="KW-1003">Cell membrane</keyword>
<dbReference type="PANTHER" id="PTHR21143:SF104">
    <property type="entry name" value="GUSTATORY RECEPTOR 8A-RELATED"/>
    <property type="match status" value="1"/>
</dbReference>
<dbReference type="InterPro" id="IPR013604">
    <property type="entry name" value="7TM_chemorcpt"/>
</dbReference>
<keyword evidence="5 8" id="KW-0472">Membrane</keyword>
<sequence>MENTRIFNLLAISLGLRPFGRSFLAGNSRKARTANALQVLPSIAMLILYALCLVSMFKENDGSANVAMAANWLQSTPNSFAFIMAIIFALKNRELGQEILDSFAMCDEKLRDYFAINYDKVNKVSGRLSFVFVLVSIACGLTVASLTYYTTVDLNNTWSLIHLASFCLPKFALMVFNFQFVGAMSFLSSRTQLLRMSIRANLSGELDALIAQMSILGKQGNSMKIRPVASVNTSAGPLVAEMVAILQNLNERVNIYFGKQVILNFLSGFICAIVQLHYIINHIRTNFAVSDAEVLVAFSFSLVAMHTIEFWSILSSGEVVKLKWTEAMASLTQARGNSSDDNLRSKLNDILAIMKVKKLEVHAFNFFTIDLSVMTAMISAMTTYLIVLVQFRVTEEESAGGEGVPAQKQFSSAGIE</sequence>
<dbReference type="Proteomes" id="UP000092462">
    <property type="component" value="Unassembled WGS sequence"/>
</dbReference>
<feature type="transmembrane region" description="Helical" evidence="8">
    <location>
        <begin position="292"/>
        <end position="314"/>
    </location>
</feature>
<feature type="transmembrane region" description="Helical" evidence="8">
    <location>
        <begin position="128"/>
        <end position="149"/>
    </location>
</feature>
<dbReference type="GO" id="GO:0050909">
    <property type="term" value="P:sensory perception of taste"/>
    <property type="evidence" value="ECO:0007669"/>
    <property type="project" value="InterPro"/>
</dbReference>
<accession>A0A240SZ02</accession>
<evidence type="ECO:0000256" key="5">
    <source>
        <dbReference type="ARBA" id="ARBA00023136"/>
    </source>
</evidence>
<evidence type="ECO:0000256" key="6">
    <source>
        <dbReference type="ARBA" id="ARBA00023170"/>
    </source>
</evidence>
<protein>
    <recommendedName>
        <fullName evidence="8">Gustatory receptor</fullName>
    </recommendedName>
</protein>
<reference evidence="9" key="1">
    <citation type="submission" date="2022-08" db="UniProtKB">
        <authorList>
            <consortium name="EnsemblMetazoa"/>
        </authorList>
    </citation>
    <scope>IDENTIFICATION</scope>
    <source>
        <strain evidence="9">Israel</strain>
    </source>
</reference>
<feature type="transmembrane region" description="Helical" evidence="8">
    <location>
        <begin position="69"/>
        <end position="90"/>
    </location>
</feature>
<feature type="transmembrane region" description="Helical" evidence="8">
    <location>
        <begin position="261"/>
        <end position="280"/>
    </location>
</feature>
<name>A0A240SZ02_PHLPP</name>
<evidence type="ECO:0000256" key="3">
    <source>
        <dbReference type="ARBA" id="ARBA00022692"/>
    </source>
</evidence>
<feature type="transmembrane region" description="Helical" evidence="8">
    <location>
        <begin position="36"/>
        <end position="57"/>
    </location>
</feature>
<evidence type="ECO:0000256" key="2">
    <source>
        <dbReference type="ARBA" id="ARBA00022475"/>
    </source>
</evidence>
<keyword evidence="6 8" id="KW-0675">Receptor</keyword>
<organism evidence="9 10">
    <name type="scientific">Phlebotomus papatasi</name>
    <name type="common">Sandfly</name>
    <dbReference type="NCBI Taxonomy" id="29031"/>
    <lineage>
        <taxon>Eukaryota</taxon>
        <taxon>Metazoa</taxon>
        <taxon>Ecdysozoa</taxon>
        <taxon>Arthropoda</taxon>
        <taxon>Hexapoda</taxon>
        <taxon>Insecta</taxon>
        <taxon>Pterygota</taxon>
        <taxon>Neoptera</taxon>
        <taxon>Endopterygota</taxon>
        <taxon>Diptera</taxon>
        <taxon>Nematocera</taxon>
        <taxon>Psychodoidea</taxon>
        <taxon>Psychodidae</taxon>
        <taxon>Phlebotomus</taxon>
        <taxon>Phlebotomus</taxon>
    </lineage>
</organism>
<evidence type="ECO:0000313" key="9">
    <source>
        <dbReference type="EnsemblMetazoa" id="PPAI013089-PA"/>
    </source>
</evidence>
<evidence type="ECO:0000313" key="10">
    <source>
        <dbReference type="Proteomes" id="UP000092462"/>
    </source>
</evidence>
<dbReference type="GO" id="GO:0007165">
    <property type="term" value="P:signal transduction"/>
    <property type="evidence" value="ECO:0007669"/>
    <property type="project" value="UniProtKB-KW"/>
</dbReference>
<keyword evidence="10" id="KW-1185">Reference proteome</keyword>
<feature type="transmembrane region" description="Helical" evidence="8">
    <location>
        <begin position="161"/>
        <end position="187"/>
    </location>
</feature>
<keyword evidence="3 8" id="KW-0812">Transmembrane</keyword>
<comment type="subcellular location">
    <subcellularLocation>
        <location evidence="1 8">Cell membrane</location>
        <topology evidence="1 8">Multi-pass membrane protein</topology>
    </subcellularLocation>
</comment>
<keyword evidence="7 8" id="KW-0807">Transducer</keyword>
<dbReference type="PANTHER" id="PTHR21143">
    <property type="entry name" value="INVERTEBRATE GUSTATORY RECEPTOR"/>
    <property type="match status" value="1"/>
</dbReference>
<evidence type="ECO:0000256" key="4">
    <source>
        <dbReference type="ARBA" id="ARBA00022989"/>
    </source>
</evidence>
<evidence type="ECO:0000256" key="8">
    <source>
        <dbReference type="RuleBase" id="RU363108"/>
    </source>
</evidence>
<evidence type="ECO:0000256" key="7">
    <source>
        <dbReference type="ARBA" id="ARBA00023224"/>
    </source>
</evidence>
<dbReference type="GO" id="GO:0008049">
    <property type="term" value="P:male courtship behavior"/>
    <property type="evidence" value="ECO:0007669"/>
    <property type="project" value="TreeGrafter"/>
</dbReference>